<feature type="region of interest" description="Disordered" evidence="1">
    <location>
        <begin position="453"/>
        <end position="489"/>
    </location>
</feature>
<evidence type="ECO:0000313" key="2">
    <source>
        <dbReference type="EMBL" id="MQY12455.1"/>
    </source>
</evidence>
<keyword evidence="3" id="KW-1185">Reference proteome</keyword>
<proteinExistence type="predicted"/>
<comment type="caution">
    <text evidence="2">The sequence shown here is derived from an EMBL/GenBank/DDBJ whole genome shotgun (WGS) entry which is preliminary data.</text>
</comment>
<feature type="region of interest" description="Disordered" evidence="1">
    <location>
        <begin position="256"/>
        <end position="275"/>
    </location>
</feature>
<organism evidence="2 3">
    <name type="scientific">Streptomyces smaragdinus</name>
    <dbReference type="NCBI Taxonomy" id="2585196"/>
    <lineage>
        <taxon>Bacteria</taxon>
        <taxon>Bacillati</taxon>
        <taxon>Actinomycetota</taxon>
        <taxon>Actinomycetes</taxon>
        <taxon>Kitasatosporales</taxon>
        <taxon>Streptomycetaceae</taxon>
        <taxon>Streptomyces</taxon>
    </lineage>
</organism>
<feature type="compositionally biased region" description="Basic and acidic residues" evidence="1">
    <location>
        <begin position="266"/>
        <end position="275"/>
    </location>
</feature>
<dbReference type="Proteomes" id="UP000466345">
    <property type="component" value="Unassembled WGS sequence"/>
</dbReference>
<dbReference type="AlphaFoldDB" id="A0A7K0CG49"/>
<sequence>MTGREMERLTYTDLMNVDLRKLEIAGADWKDMTANLVRLRDSAYSGLLLQSDAARWEGVNAGVTKDFVRQAVKEFADLHNEAASIHAVLDDAATELTVLQRRVRDLTAQAGKGEPTKGIQPLVITEMGDGTVQVAESICRVEQHARQEDLIQWYADAIKGAVAHAAEIDAAVKSALAKAHGRDPYNAGHATYTSLDEEQLPVAVQLATLGGDASPQQRAKLRRLWVSLGPEARADLWSSHKDSLLAAGIFSPQVKRLAPDGGSGTHDSESPGFDDRLNREKLRAIAEGGDWMNYTDAARHMVHYLENSGDPLDLPVDKMMHDDPGFRTHIDQALSQESSRWREEALKEYRKSGGRPVAIPVESRNQTYYFPKESEPNWYYAVGSTGSNITGVVTVTPAADGQPQVSLDYQVNAWDRYNWDSGKSVDIGPLHIPDEETGRLHRTGMAQEFDVSGNSSVKHYDLGSGSLPAPDEPGLGGSRMDPGRDNSYR</sequence>
<evidence type="ECO:0000313" key="3">
    <source>
        <dbReference type="Proteomes" id="UP000466345"/>
    </source>
</evidence>
<reference evidence="2 3" key="1">
    <citation type="submission" date="2019-10" db="EMBL/GenBank/DDBJ databases">
        <title>Streptomyces smaragdinus sp. nov. and Streptomyces fabii sp. nov., isolated from the gut of fungus growing-termite Macrotermes natalensis.</title>
        <authorList>
            <person name="Schwitalla J."/>
            <person name="Benndorf R."/>
            <person name="Martin K."/>
            <person name="De Beer W."/>
            <person name="Kaster A.-K."/>
            <person name="Vollmers J."/>
            <person name="Poulsen M."/>
            <person name="Beemelmanns C."/>
        </authorList>
    </citation>
    <scope>NUCLEOTIDE SEQUENCE [LARGE SCALE GENOMIC DNA]</scope>
    <source>
        <strain evidence="2 3">RB5</strain>
    </source>
</reference>
<gene>
    <name evidence="2" type="ORF">SRB5_25890</name>
</gene>
<dbReference type="EMBL" id="WEGJ01000007">
    <property type="protein sequence ID" value="MQY12455.1"/>
    <property type="molecule type" value="Genomic_DNA"/>
</dbReference>
<name>A0A7K0CG49_9ACTN</name>
<accession>A0A7K0CG49</accession>
<protein>
    <submittedName>
        <fullName evidence="2">Uncharacterized protein</fullName>
    </submittedName>
</protein>
<evidence type="ECO:0000256" key="1">
    <source>
        <dbReference type="SAM" id="MobiDB-lite"/>
    </source>
</evidence>